<evidence type="ECO:0000313" key="2">
    <source>
        <dbReference type="Proteomes" id="UP000294850"/>
    </source>
</evidence>
<dbReference type="Proteomes" id="UP000294850">
    <property type="component" value="Unassembled WGS sequence"/>
</dbReference>
<protein>
    <submittedName>
        <fullName evidence="1">PqqD family protein</fullName>
    </submittedName>
</protein>
<dbReference type="InterPro" id="IPR008792">
    <property type="entry name" value="PQQD"/>
</dbReference>
<accession>A0A4R5DPL6</accession>
<dbReference type="Gene3D" id="1.10.10.1150">
    <property type="entry name" value="Coenzyme PQQ synthesis protein D (PqqD)"/>
    <property type="match status" value="1"/>
</dbReference>
<organism evidence="1 2">
    <name type="scientific">Dyadobacter psychrotolerans</name>
    <dbReference type="NCBI Taxonomy" id="2541721"/>
    <lineage>
        <taxon>Bacteria</taxon>
        <taxon>Pseudomonadati</taxon>
        <taxon>Bacteroidota</taxon>
        <taxon>Cytophagia</taxon>
        <taxon>Cytophagales</taxon>
        <taxon>Spirosomataceae</taxon>
        <taxon>Dyadobacter</taxon>
    </lineage>
</organism>
<evidence type="ECO:0000313" key="1">
    <source>
        <dbReference type="EMBL" id="TDE16272.1"/>
    </source>
</evidence>
<reference evidence="1 2" key="1">
    <citation type="submission" date="2019-03" db="EMBL/GenBank/DDBJ databases">
        <title>Dyadobacter AR-3-6 sp. nov., isolated from arctic soil.</title>
        <authorList>
            <person name="Chaudhary D.K."/>
        </authorList>
    </citation>
    <scope>NUCLEOTIDE SEQUENCE [LARGE SCALE GENOMIC DNA]</scope>
    <source>
        <strain evidence="1 2">AR-3-6</strain>
    </source>
</reference>
<proteinExistence type="predicted"/>
<sequence length="88" mass="9842">MKYQLTSEQIASKVAGETVILNHNKGAYYGLDEVGVLVWDTLEKGPQTIDDLCDVVVDEYAIEKEECKADIDVLLKDLISERLVEVVN</sequence>
<name>A0A4R5DPL6_9BACT</name>
<gene>
    <name evidence="1" type="ORF">E0F88_08465</name>
</gene>
<dbReference type="AlphaFoldDB" id="A0A4R5DPL6"/>
<comment type="caution">
    <text evidence="1">The sequence shown here is derived from an EMBL/GenBank/DDBJ whole genome shotgun (WGS) entry which is preliminary data.</text>
</comment>
<dbReference type="OrthoDB" id="1495225at2"/>
<dbReference type="InterPro" id="IPR041881">
    <property type="entry name" value="PqqD_sf"/>
</dbReference>
<dbReference type="Pfam" id="PF05402">
    <property type="entry name" value="PqqD"/>
    <property type="match status" value="1"/>
</dbReference>
<dbReference type="EMBL" id="SMFL01000003">
    <property type="protein sequence ID" value="TDE16272.1"/>
    <property type="molecule type" value="Genomic_DNA"/>
</dbReference>
<dbReference type="RefSeq" id="WP_131957806.1">
    <property type="nucleotide sequence ID" value="NZ_SMFL01000003.1"/>
</dbReference>
<keyword evidence="2" id="KW-1185">Reference proteome</keyword>